<sequence>MRSTELEGKEFLVAGLLELVREGYDARRCGGLLVLMLLPVGWLFADSSQCEGMQTAGKAGSSCSGCLRGAGPAYGQRQGRGHAGLGRFSGVVPVMQ</sequence>
<name>A0A4Z2I2I8_9TELE</name>
<dbReference type="Proteomes" id="UP000314294">
    <property type="component" value="Unassembled WGS sequence"/>
</dbReference>
<evidence type="ECO:0000313" key="2">
    <source>
        <dbReference type="Proteomes" id="UP000314294"/>
    </source>
</evidence>
<dbReference type="EMBL" id="SRLO01000149">
    <property type="protein sequence ID" value="TNN71452.1"/>
    <property type="molecule type" value="Genomic_DNA"/>
</dbReference>
<dbReference type="AlphaFoldDB" id="A0A4Z2I2I8"/>
<organism evidence="1 2">
    <name type="scientific">Liparis tanakae</name>
    <name type="common">Tanaka's snailfish</name>
    <dbReference type="NCBI Taxonomy" id="230148"/>
    <lineage>
        <taxon>Eukaryota</taxon>
        <taxon>Metazoa</taxon>
        <taxon>Chordata</taxon>
        <taxon>Craniata</taxon>
        <taxon>Vertebrata</taxon>
        <taxon>Euteleostomi</taxon>
        <taxon>Actinopterygii</taxon>
        <taxon>Neopterygii</taxon>
        <taxon>Teleostei</taxon>
        <taxon>Neoteleostei</taxon>
        <taxon>Acanthomorphata</taxon>
        <taxon>Eupercaria</taxon>
        <taxon>Perciformes</taxon>
        <taxon>Cottioidei</taxon>
        <taxon>Cottales</taxon>
        <taxon>Liparidae</taxon>
        <taxon>Liparis</taxon>
    </lineage>
</organism>
<proteinExistence type="predicted"/>
<accession>A0A4Z2I2I8</accession>
<protein>
    <submittedName>
        <fullName evidence="1">Uncharacterized protein</fullName>
    </submittedName>
</protein>
<reference evidence="1 2" key="1">
    <citation type="submission" date="2019-03" db="EMBL/GenBank/DDBJ databases">
        <title>First draft genome of Liparis tanakae, snailfish: a comprehensive survey of snailfish specific genes.</title>
        <authorList>
            <person name="Kim W."/>
            <person name="Song I."/>
            <person name="Jeong J.-H."/>
            <person name="Kim D."/>
            <person name="Kim S."/>
            <person name="Ryu S."/>
            <person name="Song J.Y."/>
            <person name="Lee S.K."/>
        </authorList>
    </citation>
    <scope>NUCLEOTIDE SEQUENCE [LARGE SCALE GENOMIC DNA]</scope>
    <source>
        <tissue evidence="1">Muscle</tissue>
    </source>
</reference>
<evidence type="ECO:0000313" key="1">
    <source>
        <dbReference type="EMBL" id="TNN71452.1"/>
    </source>
</evidence>
<comment type="caution">
    <text evidence="1">The sequence shown here is derived from an EMBL/GenBank/DDBJ whole genome shotgun (WGS) entry which is preliminary data.</text>
</comment>
<gene>
    <name evidence="1" type="ORF">EYF80_018286</name>
</gene>
<keyword evidence="2" id="KW-1185">Reference proteome</keyword>